<evidence type="ECO:0000256" key="1">
    <source>
        <dbReference type="ARBA" id="ARBA00004123"/>
    </source>
</evidence>
<dbReference type="GO" id="GO:0046872">
    <property type="term" value="F:metal ion binding"/>
    <property type="evidence" value="ECO:0007669"/>
    <property type="project" value="UniProtKB-KW"/>
</dbReference>
<gene>
    <name evidence="5" type="ORF">BP5796_06769</name>
</gene>
<organism evidence="5 6">
    <name type="scientific">Coleophoma crateriformis</name>
    <dbReference type="NCBI Taxonomy" id="565419"/>
    <lineage>
        <taxon>Eukaryota</taxon>
        <taxon>Fungi</taxon>
        <taxon>Dikarya</taxon>
        <taxon>Ascomycota</taxon>
        <taxon>Pezizomycotina</taxon>
        <taxon>Leotiomycetes</taxon>
        <taxon>Helotiales</taxon>
        <taxon>Dermateaceae</taxon>
        <taxon>Coleophoma</taxon>
    </lineage>
</organism>
<protein>
    <recommendedName>
        <fullName evidence="7">Transcription factor domain-containing protein</fullName>
    </recommendedName>
</protein>
<dbReference type="PANTHER" id="PTHR46910">
    <property type="entry name" value="TRANSCRIPTION FACTOR PDR1"/>
    <property type="match status" value="1"/>
</dbReference>
<proteinExistence type="predicted"/>
<keyword evidence="3" id="KW-0238">DNA-binding</keyword>
<comment type="subcellular location">
    <subcellularLocation>
        <location evidence="1">Nucleus</location>
    </subcellularLocation>
</comment>
<evidence type="ECO:0000256" key="4">
    <source>
        <dbReference type="ARBA" id="ARBA00023242"/>
    </source>
</evidence>
<accession>A0A3D8RPR6</accession>
<dbReference type="Proteomes" id="UP000256328">
    <property type="component" value="Unassembled WGS sequence"/>
</dbReference>
<dbReference type="PANTHER" id="PTHR46910:SF3">
    <property type="entry name" value="HALOTOLERANCE PROTEIN 9-RELATED"/>
    <property type="match status" value="1"/>
</dbReference>
<name>A0A3D8RPR6_9HELO</name>
<dbReference type="AlphaFoldDB" id="A0A3D8RPR6"/>
<comment type="caution">
    <text evidence="5">The sequence shown here is derived from an EMBL/GenBank/DDBJ whole genome shotgun (WGS) entry which is preliminary data.</text>
</comment>
<reference evidence="5 6" key="1">
    <citation type="journal article" date="2018" name="IMA Fungus">
        <title>IMA Genome-F 9: Draft genome sequence of Annulohypoxylon stygium, Aspergillus mulundensis, Berkeleyomyces basicola (syn. Thielaviopsis basicola), Ceratocystis smalleyi, two Cercospora beticola strains, Coleophoma cylindrospora, Fusarium fracticaudum, Phialophora cf. hyalina, and Morchella septimelata.</title>
        <authorList>
            <person name="Wingfield B.D."/>
            <person name="Bills G.F."/>
            <person name="Dong Y."/>
            <person name="Huang W."/>
            <person name="Nel W.J."/>
            <person name="Swalarsk-Parry B.S."/>
            <person name="Vaghefi N."/>
            <person name="Wilken P.M."/>
            <person name="An Z."/>
            <person name="de Beer Z.W."/>
            <person name="De Vos L."/>
            <person name="Chen L."/>
            <person name="Duong T.A."/>
            <person name="Gao Y."/>
            <person name="Hammerbacher A."/>
            <person name="Kikkert J.R."/>
            <person name="Li Y."/>
            <person name="Li H."/>
            <person name="Li K."/>
            <person name="Li Q."/>
            <person name="Liu X."/>
            <person name="Ma X."/>
            <person name="Naidoo K."/>
            <person name="Pethybridge S.J."/>
            <person name="Sun J."/>
            <person name="Steenkamp E.T."/>
            <person name="van der Nest M.A."/>
            <person name="van Wyk S."/>
            <person name="Wingfield M.J."/>
            <person name="Xiong C."/>
            <person name="Yue Q."/>
            <person name="Zhang X."/>
        </authorList>
    </citation>
    <scope>NUCLEOTIDE SEQUENCE [LARGE SCALE GENOMIC DNA]</scope>
    <source>
        <strain evidence="5 6">BP5796</strain>
    </source>
</reference>
<dbReference type="GO" id="GO:0005634">
    <property type="term" value="C:nucleus"/>
    <property type="evidence" value="ECO:0007669"/>
    <property type="project" value="UniProtKB-SubCell"/>
</dbReference>
<dbReference type="InterPro" id="IPR050987">
    <property type="entry name" value="AtrR-like"/>
</dbReference>
<dbReference type="OrthoDB" id="3479218at2759"/>
<evidence type="ECO:0000313" key="6">
    <source>
        <dbReference type="Proteomes" id="UP000256328"/>
    </source>
</evidence>
<evidence type="ECO:0008006" key="7">
    <source>
        <dbReference type="Google" id="ProtNLM"/>
    </source>
</evidence>
<keyword evidence="2" id="KW-0479">Metal-binding</keyword>
<dbReference type="GO" id="GO:0003700">
    <property type="term" value="F:DNA-binding transcription factor activity"/>
    <property type="evidence" value="ECO:0007669"/>
    <property type="project" value="InterPro"/>
</dbReference>
<sequence length="500" mass="55257">MHSYQLAGIVQRPISNALSMTIFSKRTFREGVYIKSLYDRIEELDSIISEQKLKVEKGNADGRELALNSDHSSARHIVASQHGQSISLNPSPPALVAFSVVTGLLAGGCALKPPSLLVGPGSTASYDYAKIDRSIIAPQIIRECLAHFDRSVRPLYPFPFSTFGAASETSSLKHLTELNRFRVLIACAIAAAHRSYHVPSWRIISRTCREWAEELAVPIIAGRDGHAVTALLLLMVYEFVDPERAIIWDLLGFAIRLCLELGWHHFSGITSSLPGLEDLTTEDEFSEVQKRQLMSILRSLERPLSISFQRPSMLNGCDNTYSSVPDKAFNLYMMVSTALFEQTIGPTSESCPSSTQIRPLITSLEDFQEYDPLVLQAWLLFLPICVEHLHCDRCSMTSSHPGLSDIVVLQSSVLGAAVQILQTTHVVVRSEKAFIPPFIACCNAFAAGCVLLIGIVKGWPNSDGHVGSLMKCSEIITFCAPLWRGGKEFHEVWQRISEAL</sequence>
<dbReference type="CDD" id="cd12148">
    <property type="entry name" value="fungal_TF_MHR"/>
    <property type="match status" value="1"/>
</dbReference>
<evidence type="ECO:0000313" key="5">
    <source>
        <dbReference type="EMBL" id="RDW75948.1"/>
    </source>
</evidence>
<keyword evidence="6" id="KW-1185">Reference proteome</keyword>
<evidence type="ECO:0000256" key="3">
    <source>
        <dbReference type="ARBA" id="ARBA00023125"/>
    </source>
</evidence>
<evidence type="ECO:0000256" key="2">
    <source>
        <dbReference type="ARBA" id="ARBA00022723"/>
    </source>
</evidence>
<keyword evidence="4" id="KW-0539">Nucleus</keyword>
<dbReference type="GO" id="GO:0003677">
    <property type="term" value="F:DNA binding"/>
    <property type="evidence" value="ECO:0007669"/>
    <property type="project" value="UniProtKB-KW"/>
</dbReference>
<dbReference type="EMBL" id="PDLN01000009">
    <property type="protein sequence ID" value="RDW75948.1"/>
    <property type="molecule type" value="Genomic_DNA"/>
</dbReference>